<evidence type="ECO:0008006" key="13">
    <source>
        <dbReference type="Google" id="ProtNLM"/>
    </source>
</evidence>
<comment type="caution">
    <text evidence="11">The sequence shown here is derived from an EMBL/GenBank/DDBJ whole genome shotgun (WGS) entry which is preliminary data.</text>
</comment>
<evidence type="ECO:0000256" key="2">
    <source>
        <dbReference type="ARBA" id="ARBA00004496"/>
    </source>
</evidence>
<evidence type="ECO:0000256" key="4">
    <source>
        <dbReference type="ARBA" id="ARBA00022490"/>
    </source>
</evidence>
<feature type="compositionally biased region" description="Acidic residues" evidence="10">
    <location>
        <begin position="269"/>
        <end position="280"/>
    </location>
</feature>
<comment type="similarity">
    <text evidence="3 9">Belongs to the nucleosome assembly protein (NAP) family.</text>
</comment>
<keyword evidence="12" id="KW-1185">Reference proteome</keyword>
<evidence type="ECO:0000256" key="8">
    <source>
        <dbReference type="ARBA" id="ARBA00037572"/>
    </source>
</evidence>
<keyword evidence="6" id="KW-0143">Chaperone</keyword>
<keyword evidence="7" id="KW-0539">Nucleus</keyword>
<dbReference type="Pfam" id="PF00956">
    <property type="entry name" value="NAP"/>
    <property type="match status" value="1"/>
</dbReference>
<dbReference type="OrthoDB" id="27325at2759"/>
<evidence type="ECO:0000256" key="1">
    <source>
        <dbReference type="ARBA" id="ARBA00004123"/>
    </source>
</evidence>
<evidence type="ECO:0000256" key="5">
    <source>
        <dbReference type="ARBA" id="ARBA00023054"/>
    </source>
</evidence>
<keyword evidence="5" id="KW-0175">Coiled coil</keyword>
<comment type="subcellular location">
    <subcellularLocation>
        <location evidence="2">Cytoplasm</location>
    </subcellularLocation>
    <subcellularLocation>
        <location evidence="1">Nucleus</location>
    </subcellularLocation>
</comment>
<evidence type="ECO:0000313" key="12">
    <source>
        <dbReference type="Proteomes" id="UP000604825"/>
    </source>
</evidence>
<dbReference type="Gene3D" id="3.30.1120.90">
    <property type="entry name" value="Nucleosome assembly protein"/>
    <property type="match status" value="1"/>
</dbReference>
<evidence type="ECO:0000313" key="11">
    <source>
        <dbReference type="EMBL" id="CAD6271404.1"/>
    </source>
</evidence>
<comment type="function">
    <text evidence="8">May modulate chromatin structure by regulation of nucleosome assembly/disassembly.</text>
</comment>
<dbReference type="Gene3D" id="1.20.5.1500">
    <property type="match status" value="1"/>
</dbReference>
<feature type="compositionally biased region" description="Basic and acidic residues" evidence="10">
    <location>
        <begin position="126"/>
        <end position="137"/>
    </location>
</feature>
<evidence type="ECO:0000256" key="10">
    <source>
        <dbReference type="SAM" id="MobiDB-lite"/>
    </source>
</evidence>
<dbReference type="FunFam" id="1.20.5.1500:FF:000001">
    <property type="entry name" value="Nucleosome assembly protein 1-like 1"/>
    <property type="match status" value="1"/>
</dbReference>
<dbReference type="GO" id="GO:0042393">
    <property type="term" value="F:histone binding"/>
    <property type="evidence" value="ECO:0007669"/>
    <property type="project" value="UniProtKB-ARBA"/>
</dbReference>
<evidence type="ECO:0000256" key="3">
    <source>
        <dbReference type="ARBA" id="ARBA00009947"/>
    </source>
</evidence>
<feature type="region of interest" description="Disordered" evidence="10">
    <location>
        <begin position="114"/>
        <end position="137"/>
    </location>
</feature>
<evidence type="ECO:0000256" key="7">
    <source>
        <dbReference type="ARBA" id="ARBA00023242"/>
    </source>
</evidence>
<organism evidence="11 12">
    <name type="scientific">Miscanthus lutarioriparius</name>
    <dbReference type="NCBI Taxonomy" id="422564"/>
    <lineage>
        <taxon>Eukaryota</taxon>
        <taxon>Viridiplantae</taxon>
        <taxon>Streptophyta</taxon>
        <taxon>Embryophyta</taxon>
        <taxon>Tracheophyta</taxon>
        <taxon>Spermatophyta</taxon>
        <taxon>Magnoliopsida</taxon>
        <taxon>Liliopsida</taxon>
        <taxon>Poales</taxon>
        <taxon>Poaceae</taxon>
        <taxon>PACMAD clade</taxon>
        <taxon>Panicoideae</taxon>
        <taxon>Andropogonodae</taxon>
        <taxon>Andropogoneae</taxon>
        <taxon>Saccharinae</taxon>
        <taxon>Miscanthus</taxon>
    </lineage>
</organism>
<sequence length="335" mass="38216">MSDGKDSLDLSALGAAIPNSAELSAEDKAHLVASIKNTLEGLASRHTDVLENLEPKVRKRVEKLREIQGQHNELEAKFFEERAALEAKYQKLYEPLYSKRYEIVNGVVEVEGVTEESAVETPAEQKSGDETSAEQKEEKGVPAFWLNAMKNHEILAEEIQERDEEALKYLKDIKWYRISEPKGFKLEFHFDTNPFFKNSVLTKTYHMIDEDEPILEKAIGTEIEWYPGKCLTQKVLKKKPRKGSKNTKPITKTEDCESFFNFFSPPQVPDDDEEIDEDTAEQLQNQMEQDYDIGRPREQLEGKGSKANDLQSASSSKVLHIEYWQALVVEQLGSA</sequence>
<dbReference type="InterPro" id="IPR002164">
    <property type="entry name" value="NAP_family"/>
</dbReference>
<evidence type="ECO:0000256" key="9">
    <source>
        <dbReference type="RuleBase" id="RU003876"/>
    </source>
</evidence>
<dbReference type="Proteomes" id="UP000604825">
    <property type="component" value="Unassembled WGS sequence"/>
</dbReference>
<dbReference type="GO" id="GO:0005634">
    <property type="term" value="C:nucleus"/>
    <property type="evidence" value="ECO:0007669"/>
    <property type="project" value="UniProtKB-SubCell"/>
</dbReference>
<dbReference type="SUPFAM" id="SSF143113">
    <property type="entry name" value="NAP-like"/>
    <property type="match status" value="1"/>
</dbReference>
<dbReference type="GO" id="GO:0000724">
    <property type="term" value="P:double-strand break repair via homologous recombination"/>
    <property type="evidence" value="ECO:0007669"/>
    <property type="project" value="UniProtKB-ARBA"/>
</dbReference>
<dbReference type="PANTHER" id="PTHR11875">
    <property type="entry name" value="TESTIS-SPECIFIC Y-ENCODED PROTEIN"/>
    <property type="match status" value="1"/>
</dbReference>
<reference evidence="11" key="1">
    <citation type="submission" date="2020-10" db="EMBL/GenBank/DDBJ databases">
        <authorList>
            <person name="Han B."/>
            <person name="Lu T."/>
            <person name="Zhao Q."/>
            <person name="Huang X."/>
            <person name="Zhao Y."/>
        </authorList>
    </citation>
    <scope>NUCLEOTIDE SEQUENCE</scope>
</reference>
<accession>A0A811RNF6</accession>
<feature type="region of interest" description="Disordered" evidence="10">
    <location>
        <begin position="263"/>
        <end position="314"/>
    </location>
</feature>
<dbReference type="InterPro" id="IPR037231">
    <property type="entry name" value="NAP-like_sf"/>
</dbReference>
<proteinExistence type="inferred from homology"/>
<gene>
    <name evidence="11" type="ORF">NCGR_LOCUS54690</name>
</gene>
<evidence type="ECO:0000256" key="6">
    <source>
        <dbReference type="ARBA" id="ARBA00023186"/>
    </source>
</evidence>
<dbReference type="GO" id="GO:0005737">
    <property type="term" value="C:cytoplasm"/>
    <property type="evidence" value="ECO:0007669"/>
    <property type="project" value="UniProtKB-SubCell"/>
</dbReference>
<name>A0A811RNF6_9POAL</name>
<protein>
    <recommendedName>
        <fullName evidence="13">Nucleosome assembly protein 1</fullName>
    </recommendedName>
</protein>
<dbReference type="AlphaFoldDB" id="A0A811RNF6"/>
<feature type="compositionally biased region" description="Basic and acidic residues" evidence="10">
    <location>
        <begin position="292"/>
        <end position="306"/>
    </location>
</feature>
<dbReference type="GO" id="GO:0006334">
    <property type="term" value="P:nucleosome assembly"/>
    <property type="evidence" value="ECO:0007669"/>
    <property type="project" value="InterPro"/>
</dbReference>
<keyword evidence="4" id="KW-0963">Cytoplasm</keyword>
<dbReference type="EMBL" id="CAJGYO010000016">
    <property type="protein sequence ID" value="CAD6271404.1"/>
    <property type="molecule type" value="Genomic_DNA"/>
</dbReference>
<dbReference type="FunFam" id="3.30.1120.90:FF:000005">
    <property type="entry name" value="Nucleosome assembly protein11"/>
    <property type="match status" value="1"/>
</dbReference>